<evidence type="ECO:0000259" key="2">
    <source>
        <dbReference type="Pfam" id="PF01926"/>
    </source>
</evidence>
<sequence length="750" mass="84155">VYECYKYVSRLGLDIRLLASTSTFGNKRDNTTIMHDQMMRLMNVVGRNRRTKPLFFPLMSPWIERFSPSLCMSYSVLKKKNRLKTQITPFPWPSNVEKQRPQEPSLLAKRILEQSEQSVVSGNINHQTLKTAEVLDDQTNTRFSANQLKARLVALKADFDGTLKEQNHHSSLHDDSNLMFGSSTDDHQDKSVESIMFLNDLKVSSVIKPSPLLGTEDQTIPPSKVPCVGCGAMLQCQHNTFPGYLPSEHFKLLSENELKVSFCQRCHYIRDANAFLEVSAKPEEFAEMISKIEPTKSLVLLVVDVMDIQGSIVPDLMKYIGNKHPLIIVGNKADLLAPDYPGYLKNVKRELEQACSNAGLCNIRRCLLISAKTGYGIERLITQLFSLYQKSVDVYIVGTANAGKSSLFNTLLASDYCKHTARDLIQRATISVWPGTTLNLLKFPIMRPSPRVEGLRRFRLNQEVAQKRAQKNMMAMVQKEKAVSWELKEKVDMTDVRTDLQRKADEEGQAWGQKVYGYETRYDGSVKCTIPEPTPFEPDVYAQSYWTYDTPGIINPDQIMNLLTPQEAPYITPASMLIPRCLFLKPGDTIFVSGLARLDYIQGADLIVITAHIGPDIPIKIVTTKNADQFYEDNVGTATLGIPLGDKDRLMKLPSLVGKDFTIEAAEEGFAAADIQLSSLGWVSVAPKSDKEVTLRAYTPGMKGLCLRTPALMPRFKEFKGKKAAKSQFFHTLPPGSTLADKDEDVSEDK</sequence>
<gene>
    <name evidence="4" type="primary">ORF53788</name>
</gene>
<dbReference type="GO" id="GO:0005525">
    <property type="term" value="F:GTP binding"/>
    <property type="evidence" value="ECO:0007669"/>
    <property type="project" value="InterPro"/>
</dbReference>
<feature type="region of interest" description="Disordered" evidence="1">
    <location>
        <begin position="166"/>
        <end position="185"/>
    </location>
</feature>
<accession>A0A0B6Z973</accession>
<dbReference type="EMBL" id="HACG01018203">
    <property type="protein sequence ID" value="CEK65068.1"/>
    <property type="molecule type" value="Transcribed_RNA"/>
</dbReference>
<organism evidence="4">
    <name type="scientific">Arion vulgaris</name>
    <dbReference type="NCBI Taxonomy" id="1028688"/>
    <lineage>
        <taxon>Eukaryota</taxon>
        <taxon>Metazoa</taxon>
        <taxon>Spiralia</taxon>
        <taxon>Lophotrochozoa</taxon>
        <taxon>Mollusca</taxon>
        <taxon>Gastropoda</taxon>
        <taxon>Heterobranchia</taxon>
        <taxon>Euthyneura</taxon>
        <taxon>Panpulmonata</taxon>
        <taxon>Eupulmonata</taxon>
        <taxon>Stylommatophora</taxon>
        <taxon>Helicina</taxon>
        <taxon>Arionoidea</taxon>
        <taxon>Arionidae</taxon>
        <taxon>Arion</taxon>
    </lineage>
</organism>
<dbReference type="PANTHER" id="PTHR46406:SF1">
    <property type="entry name" value="NITRIC OXIDE-ASSOCIATED PROTEIN 1"/>
    <property type="match status" value="1"/>
</dbReference>
<dbReference type="InterPro" id="IPR048422">
    <property type="entry name" value="NOA1/YqeH-like_C"/>
</dbReference>
<evidence type="ECO:0000259" key="3">
    <source>
        <dbReference type="Pfam" id="PF21516"/>
    </source>
</evidence>
<feature type="non-terminal residue" evidence="4">
    <location>
        <position position="1"/>
    </location>
</feature>
<evidence type="ECO:0000256" key="1">
    <source>
        <dbReference type="SAM" id="MobiDB-lite"/>
    </source>
</evidence>
<dbReference type="InterPro" id="IPR052807">
    <property type="entry name" value="Mito_transl_resp_regulator"/>
</dbReference>
<dbReference type="PANTHER" id="PTHR46406">
    <property type="entry name" value="NITRIC OXIDE-ASSOCIATED PROTEIN 1"/>
    <property type="match status" value="1"/>
</dbReference>
<evidence type="ECO:0000313" key="4">
    <source>
        <dbReference type="EMBL" id="CEK65068.1"/>
    </source>
</evidence>
<feature type="domain" description="NOA1/YqeH-like C-terminal" evidence="3">
    <location>
        <begin position="609"/>
        <end position="708"/>
    </location>
</feature>
<dbReference type="AlphaFoldDB" id="A0A0B6Z973"/>
<feature type="domain" description="G" evidence="2">
    <location>
        <begin position="394"/>
        <end position="445"/>
    </location>
</feature>
<dbReference type="CDD" id="cd01855">
    <property type="entry name" value="YqeH"/>
    <property type="match status" value="1"/>
</dbReference>
<dbReference type="InterPro" id="IPR027417">
    <property type="entry name" value="P-loop_NTPase"/>
</dbReference>
<feature type="compositionally biased region" description="Basic and acidic residues" evidence="1">
    <location>
        <begin position="166"/>
        <end position="176"/>
    </location>
</feature>
<reference evidence="4" key="1">
    <citation type="submission" date="2014-12" db="EMBL/GenBank/DDBJ databases">
        <title>Insight into the proteome of Arion vulgaris.</title>
        <authorList>
            <person name="Aradska J."/>
            <person name="Bulat T."/>
            <person name="Smidak R."/>
            <person name="Sarate P."/>
            <person name="Gangsoo J."/>
            <person name="Sialana F."/>
            <person name="Bilban M."/>
            <person name="Lubec G."/>
        </authorList>
    </citation>
    <scope>NUCLEOTIDE SEQUENCE</scope>
    <source>
        <tissue evidence="4">Skin</tissue>
    </source>
</reference>
<name>A0A0B6Z973_9EUPU</name>
<dbReference type="SUPFAM" id="SSF52540">
    <property type="entry name" value="P-loop containing nucleoside triphosphate hydrolases"/>
    <property type="match status" value="1"/>
</dbReference>
<dbReference type="InterPro" id="IPR006073">
    <property type="entry name" value="GTP-bd"/>
</dbReference>
<dbReference type="Pfam" id="PF01926">
    <property type="entry name" value="MMR_HSR1"/>
    <property type="match status" value="1"/>
</dbReference>
<proteinExistence type="predicted"/>
<protein>
    <submittedName>
        <fullName evidence="4">Uncharacterized protein</fullName>
    </submittedName>
</protein>
<dbReference type="Gene3D" id="3.40.50.300">
    <property type="entry name" value="P-loop containing nucleotide triphosphate hydrolases"/>
    <property type="match status" value="1"/>
</dbReference>
<dbReference type="Pfam" id="PF21516">
    <property type="entry name" value="YqeH-like_C"/>
    <property type="match status" value="1"/>
</dbReference>